<dbReference type="STRING" id="316058.RPB_1679"/>
<dbReference type="Proteomes" id="UP000008809">
    <property type="component" value="Chromosome"/>
</dbReference>
<dbReference type="eggNOG" id="COG0154">
    <property type="taxonomic scope" value="Bacteria"/>
</dbReference>
<dbReference type="HOGENOM" id="CLU_009600_0_4_5"/>
<dbReference type="Pfam" id="PF01425">
    <property type="entry name" value="Amidase"/>
    <property type="match status" value="1"/>
</dbReference>
<dbReference type="EMBL" id="CP000250">
    <property type="protein sequence ID" value="ABD06387.1"/>
    <property type="molecule type" value="Genomic_DNA"/>
</dbReference>
<protein>
    <submittedName>
        <fullName evidence="2">Amidase</fullName>
    </submittedName>
</protein>
<organism evidence="2 3">
    <name type="scientific">Rhodopseudomonas palustris (strain HaA2)</name>
    <dbReference type="NCBI Taxonomy" id="316058"/>
    <lineage>
        <taxon>Bacteria</taxon>
        <taxon>Pseudomonadati</taxon>
        <taxon>Pseudomonadota</taxon>
        <taxon>Alphaproteobacteria</taxon>
        <taxon>Hyphomicrobiales</taxon>
        <taxon>Nitrobacteraceae</taxon>
        <taxon>Rhodopseudomonas</taxon>
    </lineage>
</organism>
<name>Q2IZH3_RHOP2</name>
<gene>
    <name evidence="2" type="ordered locus">RPB_1679</name>
</gene>
<dbReference type="SUPFAM" id="SSF75304">
    <property type="entry name" value="Amidase signature (AS) enzymes"/>
    <property type="match status" value="1"/>
</dbReference>
<dbReference type="PIRSF" id="PIRSF001221">
    <property type="entry name" value="Amidase_fungi"/>
    <property type="match status" value="1"/>
</dbReference>
<dbReference type="PANTHER" id="PTHR43372:SF4">
    <property type="entry name" value="FATTY-ACID AMIDE HYDROLASE 2"/>
    <property type="match status" value="1"/>
</dbReference>
<dbReference type="InterPro" id="IPR036928">
    <property type="entry name" value="AS_sf"/>
</dbReference>
<dbReference type="InterPro" id="IPR052739">
    <property type="entry name" value="FAAH2"/>
</dbReference>
<reference evidence="2 3" key="1">
    <citation type="submission" date="2006-01" db="EMBL/GenBank/DDBJ databases">
        <title>Complete sequence of Rhodopseudomonas palustris HaA2.</title>
        <authorList>
            <consortium name="US DOE Joint Genome Institute"/>
            <person name="Copeland A."/>
            <person name="Lucas S."/>
            <person name="Lapidus A."/>
            <person name="Barry K."/>
            <person name="Detter J.C."/>
            <person name="Glavina T."/>
            <person name="Hammon N."/>
            <person name="Israni S."/>
            <person name="Pitluck S."/>
            <person name="Chain P."/>
            <person name="Malfatti S."/>
            <person name="Shin M."/>
            <person name="Vergez L."/>
            <person name="Schmutz J."/>
            <person name="Larimer F."/>
            <person name="Land M."/>
            <person name="Hauser L."/>
            <person name="Pelletier D.A."/>
            <person name="Kyrpides N."/>
            <person name="Anderson I."/>
            <person name="Oda Y."/>
            <person name="Harwood C.S."/>
            <person name="Richardson P."/>
        </authorList>
    </citation>
    <scope>NUCLEOTIDE SEQUENCE [LARGE SCALE GENOMIC DNA]</scope>
    <source>
        <strain evidence="2 3">HaA2</strain>
    </source>
</reference>
<dbReference type="AlphaFoldDB" id="Q2IZH3"/>
<dbReference type="InterPro" id="IPR023631">
    <property type="entry name" value="Amidase_dom"/>
</dbReference>
<keyword evidence="3" id="KW-1185">Reference proteome</keyword>
<evidence type="ECO:0000259" key="1">
    <source>
        <dbReference type="Pfam" id="PF01425"/>
    </source>
</evidence>
<evidence type="ECO:0000313" key="2">
    <source>
        <dbReference type="EMBL" id="ABD06387.1"/>
    </source>
</evidence>
<dbReference type="PROSITE" id="PS00571">
    <property type="entry name" value="AMIDASES"/>
    <property type="match status" value="1"/>
</dbReference>
<accession>Q2IZH3</accession>
<feature type="domain" description="Amidase" evidence="1">
    <location>
        <begin position="37"/>
        <end position="477"/>
    </location>
</feature>
<dbReference type="NCBIfam" id="NF004816">
    <property type="entry name" value="PRK06170.1"/>
    <property type="match status" value="1"/>
</dbReference>
<dbReference type="GO" id="GO:0012505">
    <property type="term" value="C:endomembrane system"/>
    <property type="evidence" value="ECO:0007669"/>
    <property type="project" value="TreeGrafter"/>
</dbReference>
<sequence length="500" mass="53244">MRRRNKGSPALTASQWSFATATELSAALKAKKVSSVELTQDAIARIERHDGQINAICVRDFDRALQTARAADLALSRGGRGSLLGIPMTVKESFNVAGLPTTWGFVPHKDFVAQDDALAIERVKAAGGVILGKTNVPVALGDWQSTNEIYGTTNNPFDLGRTPGGSSGGSSAALAAGYGALSLGSDIGGSLRVPAHYCGVYAHKPTFGLCPARGHTPPPLPPLPSNRDLSVIGPMARSATDLALLLEVMAGPDPLFDGIGYKLDLPAPRHAALKDFRVLLLDSHPLLPTGASVRGAIAALESGLTKAGVRVTRTTPLLPDLAETSRVYMRMLLSFLAAGFPPEILAEVQGAVTGLDAADDSLPAERLRGMVLSHRDWVIADGRRTGLRAQWHELFKQFDAVICPLMPTPAYPHDHHEPQEERRIQIDGKPYPYVDQLVWPGIATLPGLPATALPIAMSAEGLPIGVQIVGPWLEDRTPLKLAELIEREFGGFKAPPAFVS</sequence>
<dbReference type="KEGG" id="rpb:RPB_1679"/>
<dbReference type="InterPro" id="IPR020556">
    <property type="entry name" value="Amidase_CS"/>
</dbReference>
<proteinExistence type="predicted"/>
<dbReference type="PANTHER" id="PTHR43372">
    <property type="entry name" value="FATTY-ACID AMIDE HYDROLASE"/>
    <property type="match status" value="1"/>
</dbReference>
<evidence type="ECO:0000313" key="3">
    <source>
        <dbReference type="Proteomes" id="UP000008809"/>
    </source>
</evidence>
<dbReference type="Gene3D" id="3.90.1300.10">
    <property type="entry name" value="Amidase signature (AS) domain"/>
    <property type="match status" value="1"/>
</dbReference>